<evidence type="ECO:0000256" key="1">
    <source>
        <dbReference type="SAM" id="MobiDB-lite"/>
    </source>
</evidence>
<organism evidence="2 3">
    <name type="scientific">Bifidobacterium subtile</name>
    <dbReference type="NCBI Taxonomy" id="77635"/>
    <lineage>
        <taxon>Bacteria</taxon>
        <taxon>Bacillati</taxon>
        <taxon>Actinomycetota</taxon>
        <taxon>Actinomycetes</taxon>
        <taxon>Bifidobacteriales</taxon>
        <taxon>Bifidobacteriaceae</taxon>
        <taxon>Bifidobacterium</taxon>
    </lineage>
</organism>
<dbReference type="EMBL" id="JGZR01000011">
    <property type="protein sequence ID" value="KFJ01248.1"/>
    <property type="molecule type" value="Genomic_DNA"/>
</dbReference>
<dbReference type="OrthoDB" id="4774250at2"/>
<feature type="region of interest" description="Disordered" evidence="1">
    <location>
        <begin position="74"/>
        <end position="102"/>
    </location>
</feature>
<sequence>MKNQPASSTPVTIPLVVLTVHRNGTITVTRDGTVLPPPAHSTWRRSSLPEIIEAASERRTVPVWVEVHETDGTSFTDLFPAQPEPRHHEPAATPKPRHAAPDPQLTEMRAEGFVPGEDIAIAPITGHIDAGKDGTVQALIDPTEHPGVTEVVLVGRVSGTLAVRRLR</sequence>
<evidence type="ECO:0000313" key="3">
    <source>
        <dbReference type="Proteomes" id="UP000029055"/>
    </source>
</evidence>
<dbReference type="RefSeq" id="WP_033502968.1">
    <property type="nucleotide sequence ID" value="NZ_CP062939.1"/>
</dbReference>
<accession>A0A087E0E7</accession>
<gene>
    <name evidence="2" type="ORF">BISU_1834</name>
</gene>
<dbReference type="eggNOG" id="ENOG503070W">
    <property type="taxonomic scope" value="Bacteria"/>
</dbReference>
<protein>
    <submittedName>
        <fullName evidence="2">Uncharacterized protein</fullName>
    </submittedName>
</protein>
<evidence type="ECO:0000313" key="2">
    <source>
        <dbReference type="EMBL" id="KFJ01248.1"/>
    </source>
</evidence>
<comment type="caution">
    <text evidence="2">The sequence shown here is derived from an EMBL/GenBank/DDBJ whole genome shotgun (WGS) entry which is preliminary data.</text>
</comment>
<dbReference type="Proteomes" id="UP000029055">
    <property type="component" value="Unassembled WGS sequence"/>
</dbReference>
<proteinExistence type="predicted"/>
<keyword evidence="3" id="KW-1185">Reference proteome</keyword>
<dbReference type="AlphaFoldDB" id="A0A087E0E7"/>
<name>A0A087E0E7_9BIFI</name>
<reference evidence="2 3" key="1">
    <citation type="submission" date="2014-03" db="EMBL/GenBank/DDBJ databases">
        <title>Genomics of Bifidobacteria.</title>
        <authorList>
            <person name="Ventura M."/>
            <person name="Milani C."/>
            <person name="Lugli G.A."/>
        </authorList>
    </citation>
    <scope>NUCLEOTIDE SEQUENCE [LARGE SCALE GENOMIC DNA]</scope>
    <source>
        <strain evidence="2 3">LMG 11597</strain>
    </source>
</reference>
<dbReference type="STRING" id="77635.BISU_1834"/>